<dbReference type="PANTHER" id="PTHR24026:SF126">
    <property type="entry name" value="PROTOCADHERIN FAT 4"/>
    <property type="match status" value="1"/>
</dbReference>
<dbReference type="GO" id="GO:0009653">
    <property type="term" value="P:anatomical structure morphogenesis"/>
    <property type="evidence" value="ECO:0007669"/>
    <property type="project" value="UniProtKB-ARBA"/>
</dbReference>
<keyword evidence="5" id="KW-1133">Transmembrane helix</keyword>
<dbReference type="AlphaFoldDB" id="A0A0A9WW49"/>
<keyword evidence="3" id="KW-0677">Repeat</keyword>
<evidence type="ECO:0000259" key="8">
    <source>
        <dbReference type="PROSITE" id="PS50268"/>
    </source>
</evidence>
<keyword evidence="6" id="KW-0472">Membrane</keyword>
<dbReference type="InterPro" id="IPR015919">
    <property type="entry name" value="Cadherin-like_sf"/>
</dbReference>
<evidence type="ECO:0000256" key="6">
    <source>
        <dbReference type="ARBA" id="ARBA00023136"/>
    </source>
</evidence>
<dbReference type="GO" id="GO:0060429">
    <property type="term" value="P:epithelium development"/>
    <property type="evidence" value="ECO:0007669"/>
    <property type="project" value="UniProtKB-ARBA"/>
</dbReference>
<accession>A0A0A9WW49</accession>
<dbReference type="SUPFAM" id="SSF49313">
    <property type="entry name" value="Cadherin-like"/>
    <property type="match status" value="2"/>
</dbReference>
<dbReference type="SMART" id="SM00112">
    <property type="entry name" value="CA"/>
    <property type="match status" value="1"/>
</dbReference>
<dbReference type="CDD" id="cd11304">
    <property type="entry name" value="Cadherin_repeat"/>
    <property type="match status" value="1"/>
</dbReference>
<reference evidence="9" key="1">
    <citation type="journal article" date="2014" name="PLoS ONE">
        <title>Transcriptome-Based Identification of ABC Transporters in the Western Tarnished Plant Bug Lygus hesperus.</title>
        <authorList>
            <person name="Hull J.J."/>
            <person name="Chaney K."/>
            <person name="Geib S.M."/>
            <person name="Fabrick J.A."/>
            <person name="Brent C.S."/>
            <person name="Walsh D."/>
            <person name="Lavine L.C."/>
        </authorList>
    </citation>
    <scope>NUCLEOTIDE SEQUENCE</scope>
</reference>
<dbReference type="PROSITE" id="PS00232">
    <property type="entry name" value="CADHERIN_1"/>
    <property type="match status" value="1"/>
</dbReference>
<dbReference type="Gene3D" id="2.60.40.60">
    <property type="entry name" value="Cadherins"/>
    <property type="match status" value="2"/>
</dbReference>
<gene>
    <name evidence="9" type="primary">FAT3_1</name>
    <name evidence="9" type="ORF">CM83_104288</name>
</gene>
<reference evidence="9" key="2">
    <citation type="submission" date="2014-07" db="EMBL/GenBank/DDBJ databases">
        <authorList>
            <person name="Hull J."/>
        </authorList>
    </citation>
    <scope>NUCLEOTIDE SEQUENCE</scope>
</reference>
<evidence type="ECO:0000256" key="5">
    <source>
        <dbReference type="ARBA" id="ARBA00022989"/>
    </source>
</evidence>
<name>A0A0A9WW49_LYGHE</name>
<feature type="non-terminal residue" evidence="9">
    <location>
        <position position="138"/>
    </location>
</feature>
<dbReference type="PANTHER" id="PTHR24026">
    <property type="entry name" value="FAT ATYPICAL CADHERIN-RELATED"/>
    <property type="match status" value="1"/>
</dbReference>
<dbReference type="InterPro" id="IPR002126">
    <property type="entry name" value="Cadherin-like_dom"/>
</dbReference>
<keyword evidence="4 7" id="KW-0106">Calcium</keyword>
<dbReference type="PROSITE" id="PS50268">
    <property type="entry name" value="CADHERIN_2"/>
    <property type="match status" value="1"/>
</dbReference>
<proteinExistence type="predicted"/>
<evidence type="ECO:0000256" key="1">
    <source>
        <dbReference type="ARBA" id="ARBA00004370"/>
    </source>
</evidence>
<evidence type="ECO:0000256" key="7">
    <source>
        <dbReference type="PROSITE-ProRule" id="PRU00043"/>
    </source>
</evidence>
<evidence type="ECO:0000256" key="2">
    <source>
        <dbReference type="ARBA" id="ARBA00022692"/>
    </source>
</evidence>
<dbReference type="InterPro" id="IPR020894">
    <property type="entry name" value="Cadherin_CS"/>
</dbReference>
<dbReference type="GO" id="GO:0005886">
    <property type="term" value="C:plasma membrane"/>
    <property type="evidence" value="ECO:0007669"/>
    <property type="project" value="UniProtKB-SubCell"/>
</dbReference>
<dbReference type="Pfam" id="PF00028">
    <property type="entry name" value="Cadherin"/>
    <property type="match status" value="1"/>
</dbReference>
<evidence type="ECO:0000256" key="3">
    <source>
        <dbReference type="ARBA" id="ARBA00022737"/>
    </source>
</evidence>
<dbReference type="GO" id="GO:0005509">
    <property type="term" value="F:calcium ion binding"/>
    <property type="evidence" value="ECO:0007669"/>
    <property type="project" value="UniProtKB-UniRule"/>
</dbReference>
<comment type="subcellular location">
    <subcellularLocation>
        <location evidence="1">Membrane</location>
    </subcellularLocation>
</comment>
<evidence type="ECO:0000256" key="4">
    <source>
        <dbReference type="ARBA" id="ARBA00022837"/>
    </source>
</evidence>
<feature type="non-terminal residue" evidence="9">
    <location>
        <position position="1"/>
    </location>
</feature>
<dbReference type="PRINTS" id="PR00205">
    <property type="entry name" value="CADHERIN"/>
</dbReference>
<dbReference type="FunFam" id="2.60.40.60:FF:000020">
    <property type="entry name" value="Dachsous cadherin-related 1b"/>
    <property type="match status" value="1"/>
</dbReference>
<feature type="domain" description="Cadherin" evidence="8">
    <location>
        <begin position="3"/>
        <end position="103"/>
    </location>
</feature>
<dbReference type="GO" id="GO:0007156">
    <property type="term" value="P:homophilic cell adhesion via plasma membrane adhesion molecules"/>
    <property type="evidence" value="ECO:0007669"/>
    <property type="project" value="InterPro"/>
</dbReference>
<organism evidence="9">
    <name type="scientific">Lygus hesperus</name>
    <name type="common">Western plant bug</name>
    <dbReference type="NCBI Taxonomy" id="30085"/>
    <lineage>
        <taxon>Eukaryota</taxon>
        <taxon>Metazoa</taxon>
        <taxon>Ecdysozoa</taxon>
        <taxon>Arthropoda</taxon>
        <taxon>Hexapoda</taxon>
        <taxon>Insecta</taxon>
        <taxon>Pterygota</taxon>
        <taxon>Neoptera</taxon>
        <taxon>Paraneoptera</taxon>
        <taxon>Hemiptera</taxon>
        <taxon>Heteroptera</taxon>
        <taxon>Panheteroptera</taxon>
        <taxon>Cimicomorpha</taxon>
        <taxon>Miridae</taxon>
        <taxon>Mirini</taxon>
        <taxon>Lygus</taxon>
    </lineage>
</organism>
<keyword evidence="2" id="KW-0812">Transmembrane</keyword>
<evidence type="ECO:0000313" key="9">
    <source>
        <dbReference type="EMBL" id="JAG09075.1"/>
    </source>
</evidence>
<sequence length="138" mass="14952">NLYTTVVPEDMAVGSTILQVIASDADSGKNGRIVYSIEKGDVHNQFNIDPNSGYVIVASSLDREQKDTYKLLMRATDGGNVPLSSTANVVIEISDVNDNPPKFTSSNYTAFIQEGKRAGWSILKLEVKDSDLDRNGGP</sequence>
<protein>
    <submittedName>
        <fullName evidence="9">Protocadherin Fat 3</fullName>
    </submittedName>
</protein>
<dbReference type="EMBL" id="GBHO01034529">
    <property type="protein sequence ID" value="JAG09075.1"/>
    <property type="molecule type" value="Transcribed_RNA"/>
</dbReference>